<dbReference type="PANTHER" id="PTHR15463:SF2">
    <property type="entry name" value="SYNERGIN GAMMA"/>
    <property type="match status" value="1"/>
</dbReference>
<dbReference type="PANTHER" id="PTHR15463">
    <property type="entry name" value="AP1 GAMMA SUBUNIT BINDING PROTEIN 1"/>
    <property type="match status" value="1"/>
</dbReference>
<feature type="domain" description="EH" evidence="3">
    <location>
        <begin position="269"/>
        <end position="351"/>
    </location>
</feature>
<keyword evidence="1" id="KW-0175">Coiled coil</keyword>
<feature type="region of interest" description="Disordered" evidence="2">
    <location>
        <begin position="581"/>
        <end position="622"/>
    </location>
</feature>
<dbReference type="Gene3D" id="1.10.238.10">
    <property type="entry name" value="EF-hand"/>
    <property type="match status" value="1"/>
</dbReference>
<feature type="region of interest" description="Disordered" evidence="2">
    <location>
        <begin position="659"/>
        <end position="697"/>
    </location>
</feature>
<feature type="coiled-coil region" evidence="1">
    <location>
        <begin position="94"/>
        <end position="130"/>
    </location>
</feature>
<dbReference type="EMBL" id="KK664914">
    <property type="protein sequence ID" value="KFQ10666.1"/>
    <property type="molecule type" value="Genomic_DNA"/>
</dbReference>
<dbReference type="InterPro" id="IPR059024">
    <property type="entry name" value="SYNRG_C"/>
</dbReference>
<dbReference type="GO" id="GO:0030130">
    <property type="term" value="C:clathrin coat of trans-Golgi network vesicle"/>
    <property type="evidence" value="ECO:0007669"/>
    <property type="project" value="TreeGrafter"/>
</dbReference>
<dbReference type="Pfam" id="PF25999">
    <property type="entry name" value="SYNRG_C"/>
    <property type="match status" value="1"/>
</dbReference>
<feature type="compositionally biased region" description="Polar residues" evidence="2">
    <location>
        <begin position="436"/>
        <end position="450"/>
    </location>
</feature>
<gene>
    <name evidence="4" type="ORF">N329_03785</name>
</gene>
<protein>
    <submittedName>
        <fullName evidence="4">Synergin gamma</fullName>
    </submittedName>
</protein>
<dbReference type="SMART" id="SM00027">
    <property type="entry name" value="EH"/>
    <property type="match status" value="1"/>
</dbReference>
<feature type="non-terminal residue" evidence="4">
    <location>
        <position position="1"/>
    </location>
</feature>
<organism evidence="4 5">
    <name type="scientific">Haliaeetus albicilla</name>
    <name type="common">White-tailed sea-eagle</name>
    <name type="synonym">Falco albicilla</name>
    <dbReference type="NCBI Taxonomy" id="8969"/>
    <lineage>
        <taxon>Eukaryota</taxon>
        <taxon>Metazoa</taxon>
        <taxon>Chordata</taxon>
        <taxon>Craniata</taxon>
        <taxon>Vertebrata</taxon>
        <taxon>Euteleostomi</taxon>
        <taxon>Archelosauria</taxon>
        <taxon>Archosauria</taxon>
        <taxon>Dinosauria</taxon>
        <taxon>Saurischia</taxon>
        <taxon>Theropoda</taxon>
        <taxon>Coelurosauria</taxon>
        <taxon>Aves</taxon>
        <taxon>Neognathae</taxon>
        <taxon>Neoaves</taxon>
        <taxon>Telluraves</taxon>
        <taxon>Accipitrimorphae</taxon>
        <taxon>Accipitriformes</taxon>
        <taxon>Accipitridae</taxon>
        <taxon>Accipitrinae</taxon>
        <taxon>Haliaeetus</taxon>
    </lineage>
</organism>
<dbReference type="CDD" id="cd00052">
    <property type="entry name" value="EH"/>
    <property type="match status" value="1"/>
</dbReference>
<proteinExistence type="predicted"/>
<feature type="compositionally biased region" description="Low complexity" evidence="2">
    <location>
        <begin position="679"/>
        <end position="694"/>
    </location>
</feature>
<evidence type="ECO:0000256" key="2">
    <source>
        <dbReference type="SAM" id="MobiDB-lite"/>
    </source>
</evidence>
<reference evidence="4 5" key="1">
    <citation type="submission" date="2014-04" db="EMBL/GenBank/DDBJ databases">
        <title>Genome evolution of avian class.</title>
        <authorList>
            <person name="Zhang G."/>
            <person name="Li C."/>
        </authorList>
    </citation>
    <scope>NUCLEOTIDE SEQUENCE [LARGE SCALE GENOMIC DNA]</scope>
    <source>
        <strain evidence="4">BGI_N329</strain>
    </source>
</reference>
<dbReference type="InterPro" id="IPR039656">
    <property type="entry name" value="SYNRG"/>
</dbReference>
<accession>A0A091PTN2</accession>
<feature type="region of interest" description="Disordered" evidence="2">
    <location>
        <begin position="406"/>
        <end position="474"/>
    </location>
</feature>
<evidence type="ECO:0000313" key="5">
    <source>
        <dbReference type="Proteomes" id="UP000054379"/>
    </source>
</evidence>
<dbReference type="AlphaFoldDB" id="A0A091PTN2"/>
<sequence>SSSSFMFPVAGGLGPPQGMIPMQQQGFPMVPVMQSNMPGMMGMNYGSQMPPGPMTMQGGMPLGPMPATGMPYMGQASFLGMRPAAPQYTPDMQKQFAEEQQKRFEHQQKFLEEERKRRQFEEQKQKLRLLSSVKPKTGEKSRDDALEAIKGNLDGFSRDAKMHPTPASHPKKPGSSLEEKVLDNGSNESEQEQTKLKTSEVGHKASAASQVHPSLTISDWDVVGGHESGTTAAEVHKASEQNIAVEECGVGVFPSQDPIQQMMPPWIYNDSLVPELYKKILETTLTPTGIDTAKLYPILMSSGLPRETLGQIWALANRTTPGKLTKEELYAVLAMIAVTQRGIPAVSPDVLNQFPAAPVPTLTGFPMPLPATVSQQPLLPSAPPVSMPLSIGPGVMGMSITAPAGGAAGQPSGGFVPSYPPSQVVKPEDDDFQEFQDASKSGSLDDSFTDFQGDVAGSSKAASSQHRSSVPSLLMPLPGNKALSSTDKYAVFKGIAAEKPSESTATFGDCGDKYSAFRELEQPSESKYLGDNLAEFKPAGTDDGFTDFKTADIPSLPVQSKQQTQAKTSLNLADLDLFSSTGENKQPSFPPAFNTSKSGSFPPPPLPSTTAQPAPSKSSSLADDFGEFNLFGEFSNCASASGQDDFADFMAFNNSSGFSEQKPDDKYNALKLEAGPVPQSGSSASVAKSGQSSATAATPTKYDIFKQLSLEGSGAGFEEAKDNTLSSVKSDDDFADFHSNKFSSTCNSADKSLVDKVAAFKQAKEDSASVKSLDLPSIGGSSVGKEDSEDALSVQFDMKLADVGGDLKHVMSDSSLDLPTVSGQHPPAADIDDLKCAPFGSYNSGSAVSSLASYDWSDKEDIHQGKKLSSFVQSSGSGSSAATSVLQKKETLFGSSENITMTTVSKVTTFSSEDALQDVSFAAFANFKDSGPISSGPSDDDIGDFGDFARPSSEAQDAAAAAADTNQEADFLGTGISSELRRESTDDFGEFQSEKPKISKFDFLVATSQGKVKSSEEMIKSELATFDLSVQGSHKRSLSLGDREISRSSPLPVLEQPFRDRSNTLSEKPALPVIRDKYKDLTGEVEESERYAYEWQRCLESALQVIKKANDTLNGISSSSVCTEVIQSAQGMEYLLGVVEVYRVTKRVELGIKATAVCSEKLQQLLKDIDKVWNNLISFMSLAALTPDENSLDFSSCMLRPGIKNAQDLACGVCLLNVDSRSKKEEKPVEELPRKAFNSETDNFKLAYGGHQYHASCANFWINCVEPKPPGLILPDLL</sequence>
<name>A0A091PTN2_HALAL</name>
<feature type="non-terminal residue" evidence="4">
    <location>
        <position position="1278"/>
    </location>
</feature>
<dbReference type="Proteomes" id="UP000054379">
    <property type="component" value="Unassembled WGS sequence"/>
</dbReference>
<evidence type="ECO:0000256" key="1">
    <source>
        <dbReference type="SAM" id="Coils"/>
    </source>
</evidence>
<dbReference type="InterPro" id="IPR000261">
    <property type="entry name" value="EH_dom"/>
</dbReference>
<evidence type="ECO:0000259" key="3">
    <source>
        <dbReference type="PROSITE" id="PS50031"/>
    </source>
</evidence>
<feature type="compositionally biased region" description="Basic and acidic residues" evidence="2">
    <location>
        <begin position="192"/>
        <end position="203"/>
    </location>
</feature>
<dbReference type="SUPFAM" id="SSF47473">
    <property type="entry name" value="EF-hand"/>
    <property type="match status" value="1"/>
</dbReference>
<evidence type="ECO:0000313" key="4">
    <source>
        <dbReference type="EMBL" id="KFQ10666.1"/>
    </source>
</evidence>
<dbReference type="PROSITE" id="PS50031">
    <property type="entry name" value="EH"/>
    <property type="match status" value="1"/>
</dbReference>
<dbReference type="InterPro" id="IPR011992">
    <property type="entry name" value="EF-hand-dom_pair"/>
</dbReference>
<feature type="compositionally biased region" description="Low complexity" evidence="2">
    <location>
        <begin position="458"/>
        <end position="469"/>
    </location>
</feature>
<feature type="region of interest" description="Disordered" evidence="2">
    <location>
        <begin position="155"/>
        <end position="210"/>
    </location>
</feature>
<feature type="compositionally biased region" description="Polar residues" evidence="2">
    <location>
        <begin position="581"/>
        <end position="599"/>
    </location>
</feature>
<dbReference type="Pfam" id="PF12763">
    <property type="entry name" value="EH"/>
    <property type="match status" value="1"/>
</dbReference>